<feature type="region of interest" description="Disordered" evidence="6">
    <location>
        <begin position="62"/>
        <end position="135"/>
    </location>
</feature>
<dbReference type="PROSITE" id="PS00028">
    <property type="entry name" value="ZINC_FINGER_C2H2_1"/>
    <property type="match status" value="3"/>
</dbReference>
<keyword evidence="9" id="KW-1185">Reference proteome</keyword>
<feature type="compositionally biased region" description="Basic and acidic residues" evidence="6">
    <location>
        <begin position="1"/>
        <end position="11"/>
    </location>
</feature>
<dbReference type="GeneTree" id="ENSGT01150000286934"/>
<dbReference type="SMART" id="SM00355">
    <property type="entry name" value="ZnF_C2H2"/>
    <property type="match status" value="3"/>
</dbReference>
<dbReference type="Pfam" id="PF00096">
    <property type="entry name" value="zf-C2H2"/>
    <property type="match status" value="3"/>
</dbReference>
<name>A0AAY5ERN8_ELEEL</name>
<evidence type="ECO:0000313" key="8">
    <source>
        <dbReference type="Ensembl" id="ENSEEEP00000059610.1"/>
    </source>
</evidence>
<dbReference type="InterPro" id="IPR013087">
    <property type="entry name" value="Znf_C2H2_type"/>
</dbReference>
<evidence type="ECO:0000256" key="2">
    <source>
        <dbReference type="ARBA" id="ARBA00022737"/>
    </source>
</evidence>
<dbReference type="AlphaFoldDB" id="A0AAY5ERN8"/>
<dbReference type="PANTHER" id="PTHR23235">
    <property type="entry name" value="KRUEPPEL-LIKE TRANSCRIPTION FACTOR"/>
    <property type="match status" value="1"/>
</dbReference>
<evidence type="ECO:0000259" key="7">
    <source>
        <dbReference type="PROSITE" id="PS50157"/>
    </source>
</evidence>
<keyword evidence="4" id="KW-0862">Zinc</keyword>
<evidence type="ECO:0000256" key="4">
    <source>
        <dbReference type="ARBA" id="ARBA00022833"/>
    </source>
</evidence>
<dbReference type="Gene3D" id="3.30.160.60">
    <property type="entry name" value="Classic Zinc Finger"/>
    <property type="match status" value="3"/>
</dbReference>
<feature type="domain" description="C2H2-type" evidence="7">
    <location>
        <begin position="142"/>
        <end position="169"/>
    </location>
</feature>
<evidence type="ECO:0000313" key="9">
    <source>
        <dbReference type="Proteomes" id="UP000314983"/>
    </source>
</evidence>
<reference evidence="8" key="3">
    <citation type="submission" date="2025-09" db="UniProtKB">
        <authorList>
            <consortium name="Ensembl"/>
        </authorList>
    </citation>
    <scope>IDENTIFICATION</scope>
</reference>
<evidence type="ECO:0000256" key="5">
    <source>
        <dbReference type="PROSITE-ProRule" id="PRU00042"/>
    </source>
</evidence>
<proteinExistence type="predicted"/>
<feature type="region of interest" description="Disordered" evidence="6">
    <location>
        <begin position="1"/>
        <end position="50"/>
    </location>
</feature>
<dbReference type="Proteomes" id="UP000314983">
    <property type="component" value="Chromosome 6"/>
</dbReference>
<evidence type="ECO:0000256" key="1">
    <source>
        <dbReference type="ARBA" id="ARBA00022723"/>
    </source>
</evidence>
<feature type="domain" description="C2H2-type" evidence="7">
    <location>
        <begin position="170"/>
        <end position="197"/>
    </location>
</feature>
<reference evidence="8" key="2">
    <citation type="submission" date="2025-08" db="UniProtKB">
        <authorList>
            <consortium name="Ensembl"/>
        </authorList>
    </citation>
    <scope>IDENTIFICATION</scope>
</reference>
<keyword evidence="1" id="KW-0479">Metal-binding</keyword>
<feature type="domain" description="C2H2-type" evidence="7">
    <location>
        <begin position="198"/>
        <end position="225"/>
    </location>
</feature>
<protein>
    <recommendedName>
        <fullName evidence="7">C2H2-type domain-containing protein</fullName>
    </recommendedName>
</protein>
<dbReference type="Ensembl" id="ENSEEET00000061196.1">
    <property type="protein sequence ID" value="ENSEEEP00000059610.1"/>
    <property type="gene ID" value="ENSEEEG00000025613.1"/>
</dbReference>
<accession>A0AAY5ERN8</accession>
<keyword evidence="3 5" id="KW-0863">Zinc-finger</keyword>
<evidence type="ECO:0000256" key="6">
    <source>
        <dbReference type="SAM" id="MobiDB-lite"/>
    </source>
</evidence>
<sequence length="249" mass="27034">MFLGELTDRRLSHPTSHPPYPVKEEQTPVSGPVCVRGAGGHPDAEPSAQSVCDLGYIHVVEEEGGSRSHSHAQKPTPTPPSRSHNGPSSGTPPPQGPSGLRPSRREVPVGGVGDVRSPDAGGQSPEARRRRHLRIHTGEKPYPCAVCGRRFRESGALKTHLRIHTGEKPYSCSECGTRFRHLDGLRKHRRTHTGEKPYACGVCGKRLSHAAGLRKHLRAHQGEPGLEEAQERLGVVVFFCELIVSKVIG</sequence>
<dbReference type="GO" id="GO:0008270">
    <property type="term" value="F:zinc ion binding"/>
    <property type="evidence" value="ECO:0007669"/>
    <property type="project" value="UniProtKB-KW"/>
</dbReference>
<dbReference type="GO" id="GO:0003677">
    <property type="term" value="F:DNA binding"/>
    <property type="evidence" value="ECO:0007669"/>
    <property type="project" value="UniProtKB-KW"/>
</dbReference>
<dbReference type="GO" id="GO:0005634">
    <property type="term" value="C:nucleus"/>
    <property type="evidence" value="ECO:0007669"/>
    <property type="project" value="UniProtKB-SubCell"/>
</dbReference>
<evidence type="ECO:0000256" key="3">
    <source>
        <dbReference type="ARBA" id="ARBA00022771"/>
    </source>
</evidence>
<reference evidence="8 9" key="1">
    <citation type="submission" date="2020-05" db="EMBL/GenBank/DDBJ databases">
        <title>Electrophorus electricus (electric eel) genome, fEleEle1, primary haplotype.</title>
        <authorList>
            <person name="Myers G."/>
            <person name="Meyer A."/>
            <person name="Fedrigo O."/>
            <person name="Formenti G."/>
            <person name="Rhie A."/>
            <person name="Tracey A."/>
            <person name="Sims Y."/>
            <person name="Jarvis E.D."/>
        </authorList>
    </citation>
    <scope>NUCLEOTIDE SEQUENCE [LARGE SCALE GENOMIC DNA]</scope>
</reference>
<keyword evidence="2" id="KW-0677">Repeat</keyword>
<dbReference type="PROSITE" id="PS50157">
    <property type="entry name" value="ZINC_FINGER_C2H2_2"/>
    <property type="match status" value="3"/>
</dbReference>
<dbReference type="InterPro" id="IPR036236">
    <property type="entry name" value="Znf_C2H2_sf"/>
</dbReference>
<organism evidence="8 9">
    <name type="scientific">Electrophorus electricus</name>
    <name type="common">Electric eel</name>
    <name type="synonym">Gymnotus electricus</name>
    <dbReference type="NCBI Taxonomy" id="8005"/>
    <lineage>
        <taxon>Eukaryota</taxon>
        <taxon>Metazoa</taxon>
        <taxon>Chordata</taxon>
        <taxon>Craniata</taxon>
        <taxon>Vertebrata</taxon>
        <taxon>Euteleostomi</taxon>
        <taxon>Actinopterygii</taxon>
        <taxon>Neopterygii</taxon>
        <taxon>Teleostei</taxon>
        <taxon>Ostariophysi</taxon>
        <taxon>Gymnotiformes</taxon>
        <taxon>Gymnotoidei</taxon>
        <taxon>Gymnotidae</taxon>
        <taxon>Electrophorus</taxon>
    </lineage>
</organism>
<dbReference type="SUPFAM" id="SSF57667">
    <property type="entry name" value="beta-beta-alpha zinc fingers"/>
    <property type="match status" value="2"/>
</dbReference>